<reference evidence="5 6" key="1">
    <citation type="submission" date="2020-08" db="EMBL/GenBank/DDBJ databases">
        <title>Genomic Encyclopedia of Type Strains, Phase IV (KMG-IV): sequencing the most valuable type-strain genomes for metagenomic binning, comparative biology and taxonomic classification.</title>
        <authorList>
            <person name="Goeker M."/>
        </authorList>
    </citation>
    <scope>NUCLEOTIDE SEQUENCE [LARGE SCALE GENOMIC DNA]</scope>
    <source>
        <strain evidence="5 6">DSM 102255</strain>
    </source>
</reference>
<dbReference type="InterPro" id="IPR027417">
    <property type="entry name" value="P-loop_NTPase"/>
</dbReference>
<dbReference type="PANTHER" id="PTHR30121:SF12">
    <property type="entry name" value="TYPE IV SECRETION SYSTEM PROTEIN CAGE"/>
    <property type="match status" value="1"/>
</dbReference>
<evidence type="ECO:0000256" key="3">
    <source>
        <dbReference type="ARBA" id="ARBA00022840"/>
    </source>
</evidence>
<accession>A0A841J3J7</accession>
<dbReference type="Pfam" id="PF03135">
    <property type="entry name" value="CagE_TrbE_VirB"/>
    <property type="match status" value="1"/>
</dbReference>
<dbReference type="SMART" id="SM00382">
    <property type="entry name" value="AAA"/>
    <property type="match status" value="1"/>
</dbReference>
<dbReference type="CDD" id="cd01127">
    <property type="entry name" value="TrwB_TraG_TraD_VirD4"/>
    <property type="match status" value="1"/>
</dbReference>
<dbReference type="RefSeq" id="WP_184081672.1">
    <property type="nucleotide sequence ID" value="NZ_JACIJP010000006.1"/>
</dbReference>
<dbReference type="GO" id="GO:0005524">
    <property type="term" value="F:ATP binding"/>
    <property type="evidence" value="ECO:0007669"/>
    <property type="project" value="UniProtKB-KW"/>
</dbReference>
<dbReference type="InterPro" id="IPR051162">
    <property type="entry name" value="T4SS_component"/>
</dbReference>
<keyword evidence="3" id="KW-0067">ATP-binding</keyword>
<evidence type="ECO:0000256" key="2">
    <source>
        <dbReference type="ARBA" id="ARBA00022741"/>
    </source>
</evidence>
<dbReference type="Gene3D" id="3.40.50.300">
    <property type="entry name" value="P-loop containing nucleotide triphosphate hydrolases"/>
    <property type="match status" value="2"/>
</dbReference>
<sequence length="829" mass="91275">MLNLREYRHKADRLADHLPWAALVADGVILNKDGSFQRSFAFRGPDLESATEAELVSASARANNVLKRLGTGWALFFEAERREALGYPDSSFPDAASWLVDRERAARFEAEGAHYESRYYLTLVWLPAADSMDAAGRSLVDRPDANAGSVRGRDWRGALANFVAETDRTLDLFATFMPEIRALSSAEMLAYLHGTISNRHHPVAVPDTPIYLDGLLGDTPLTGGLEPMLGTRHLRTLTVCGFPNMSRPAILDALNEADFPYRWVTRFIALDKADATRLLTKLRRQWFNKRKSVTALLREVMYNSPAQLLDSDADNKVADADLALQALGGDHVTFGYLTTTITVADEDRARLEDRIRAIERITGGLGFVTIREGVNAVEAWLSSLPGQTYANVRQPIVHTLNLAHLMPLSSVWAGQDGNAHLAKITKTKCPPLLVVQTAGSTPFRLSTHVGDVGHMMVVGPTGAGKSVLLSLIALQFRRYARAQVIIFDMGFSARAAVLAMGGSHHSLGPQPEHGENGGLSFQPLRNIDDDAERGWAADWVTALLAHEKITVTPELKDKIWLALCSLATAPVEQRTLTGLQLLLQSNTLRTALAPYTLDGAYGGLLDAADEHLAEAQVQCFETEALMLRKGIVAPVLTYLFHRIERRFDGRPTLLILDEAWSLLDDPLFAARIREWLKTLRKKNVAVLFATQSLADITTSTIAPAIVESCPQRILLPNDRAIEPLSREAYARFGLNDRQIELISRASPKRHYYLQSARGNRLFELGLGPIALALCGASDPASQQQIDAILFEQGGDDFAANWLRSIDLGWAADLLGDFPAPQSQKKELHP</sequence>
<dbReference type="SUPFAM" id="SSF52540">
    <property type="entry name" value="P-loop containing nucleoside triphosphate hydrolases"/>
    <property type="match status" value="1"/>
</dbReference>
<dbReference type="InterPro" id="IPR003593">
    <property type="entry name" value="AAA+_ATPase"/>
</dbReference>
<evidence type="ECO:0000259" key="4">
    <source>
        <dbReference type="SMART" id="SM00382"/>
    </source>
</evidence>
<dbReference type="PANTHER" id="PTHR30121">
    <property type="entry name" value="UNCHARACTERIZED PROTEIN YJGR-RELATED"/>
    <property type="match status" value="1"/>
</dbReference>
<organism evidence="5 6">
    <name type="scientific">Sphingobium subterraneum</name>
    <dbReference type="NCBI Taxonomy" id="627688"/>
    <lineage>
        <taxon>Bacteria</taxon>
        <taxon>Pseudomonadati</taxon>
        <taxon>Pseudomonadota</taxon>
        <taxon>Alphaproteobacteria</taxon>
        <taxon>Sphingomonadales</taxon>
        <taxon>Sphingomonadaceae</taxon>
        <taxon>Sphingobium</taxon>
    </lineage>
</organism>
<comment type="caution">
    <text evidence="5">The sequence shown here is derived from an EMBL/GenBank/DDBJ whole genome shotgun (WGS) entry which is preliminary data.</text>
</comment>
<comment type="similarity">
    <text evidence="1">Belongs to the TrbE/VirB4 family.</text>
</comment>
<evidence type="ECO:0000313" key="6">
    <source>
        <dbReference type="Proteomes" id="UP000552700"/>
    </source>
</evidence>
<dbReference type="InterPro" id="IPR018145">
    <property type="entry name" value="CagE_TrbE_VirB_cntrl_dom"/>
</dbReference>
<dbReference type="AlphaFoldDB" id="A0A841J3J7"/>
<dbReference type="EMBL" id="JACIJP010000006">
    <property type="protein sequence ID" value="MBB6125387.1"/>
    <property type="molecule type" value="Genomic_DNA"/>
</dbReference>
<protein>
    <submittedName>
        <fullName evidence="5">Type IV secretion system protein VirB4</fullName>
    </submittedName>
</protein>
<feature type="domain" description="AAA+ ATPase" evidence="4">
    <location>
        <begin position="451"/>
        <end position="717"/>
    </location>
</feature>
<dbReference type="Pfam" id="PF19044">
    <property type="entry name" value="P-loop_TraG"/>
    <property type="match status" value="1"/>
</dbReference>
<keyword evidence="2" id="KW-0547">Nucleotide-binding</keyword>
<evidence type="ECO:0000313" key="5">
    <source>
        <dbReference type="EMBL" id="MBB6125387.1"/>
    </source>
</evidence>
<gene>
    <name evidence="5" type="ORF">FHS92_003148</name>
</gene>
<name>A0A841J3J7_9SPHN</name>
<evidence type="ECO:0000256" key="1">
    <source>
        <dbReference type="ARBA" id="ARBA00006512"/>
    </source>
</evidence>
<proteinExistence type="inferred from homology"/>
<dbReference type="NCBIfam" id="NF010447">
    <property type="entry name" value="PRK13873.1"/>
    <property type="match status" value="1"/>
</dbReference>
<dbReference type="Proteomes" id="UP000552700">
    <property type="component" value="Unassembled WGS sequence"/>
</dbReference>
<keyword evidence="6" id="KW-1185">Reference proteome</keyword>
<dbReference type="InterPro" id="IPR043964">
    <property type="entry name" value="P-loop_TraG"/>
</dbReference>